<dbReference type="EMBL" id="JAACJN010000006">
    <property type="protein sequence ID" value="KAF5392266.1"/>
    <property type="molecule type" value="Genomic_DNA"/>
</dbReference>
<evidence type="ECO:0000256" key="1">
    <source>
        <dbReference type="SAM" id="MobiDB-lite"/>
    </source>
</evidence>
<organism evidence="4 5">
    <name type="scientific">Collybiopsis confluens</name>
    <dbReference type="NCBI Taxonomy" id="2823264"/>
    <lineage>
        <taxon>Eukaryota</taxon>
        <taxon>Fungi</taxon>
        <taxon>Dikarya</taxon>
        <taxon>Basidiomycota</taxon>
        <taxon>Agaricomycotina</taxon>
        <taxon>Agaricomycetes</taxon>
        <taxon>Agaricomycetidae</taxon>
        <taxon>Agaricales</taxon>
        <taxon>Marasmiineae</taxon>
        <taxon>Omphalotaceae</taxon>
        <taxon>Collybiopsis</taxon>
    </lineage>
</organism>
<keyword evidence="2" id="KW-0812">Transmembrane</keyword>
<dbReference type="Pfam" id="PF20153">
    <property type="entry name" value="DUF6535"/>
    <property type="match status" value="1"/>
</dbReference>
<dbReference type="Proteomes" id="UP000518752">
    <property type="component" value="Unassembled WGS sequence"/>
</dbReference>
<accession>A0A8H5HZ98</accession>
<proteinExistence type="predicted"/>
<feature type="domain" description="DUF6535" evidence="3">
    <location>
        <begin position="59"/>
        <end position="234"/>
    </location>
</feature>
<dbReference type="InterPro" id="IPR045338">
    <property type="entry name" value="DUF6535"/>
</dbReference>
<feature type="transmembrane region" description="Helical" evidence="2">
    <location>
        <begin position="239"/>
        <end position="266"/>
    </location>
</feature>
<evidence type="ECO:0000313" key="5">
    <source>
        <dbReference type="Proteomes" id="UP000518752"/>
    </source>
</evidence>
<keyword evidence="5" id="KW-1185">Reference proteome</keyword>
<feature type="transmembrane region" description="Helical" evidence="2">
    <location>
        <begin position="83"/>
        <end position="103"/>
    </location>
</feature>
<feature type="transmembrane region" description="Helical" evidence="2">
    <location>
        <begin position="154"/>
        <end position="173"/>
    </location>
</feature>
<evidence type="ECO:0000256" key="2">
    <source>
        <dbReference type="SAM" id="Phobius"/>
    </source>
</evidence>
<reference evidence="4 5" key="1">
    <citation type="journal article" date="2020" name="ISME J.">
        <title>Uncovering the hidden diversity of litter-decomposition mechanisms in mushroom-forming fungi.</title>
        <authorList>
            <person name="Floudas D."/>
            <person name="Bentzer J."/>
            <person name="Ahren D."/>
            <person name="Johansson T."/>
            <person name="Persson P."/>
            <person name="Tunlid A."/>
        </authorList>
    </citation>
    <scope>NUCLEOTIDE SEQUENCE [LARGE SCALE GENOMIC DNA]</scope>
    <source>
        <strain evidence="4 5">CBS 406.79</strain>
    </source>
</reference>
<keyword evidence="2" id="KW-1133">Transmembrane helix</keyword>
<evidence type="ECO:0000313" key="4">
    <source>
        <dbReference type="EMBL" id="KAF5392266.1"/>
    </source>
</evidence>
<keyword evidence="2" id="KW-0472">Membrane</keyword>
<sequence>MSIHSAESNASNASGVYSVVVESSPSNEKPGVMPPSDSTKLWKEGDKYRYLPPSQSDPWEICTSAVHKQNLAKFGGWKEEVDTLLVFAGLFSAVVTAFTVQSYQLLGPGNDSIGTTTLLLLRISQQLNSSNVPPADMSDVLPAGGSWGPIRVNVLWFLSLSLSLSSALIGILCKQWIREAQRDISSHIDAFRLGQLRDESLEKWGVSDILFSIPILLEIGLILFFAGLLDFLWSLNSVVAGIISGYIGLVILFIFCVTFAPALYTLNYLQRLSSGMTTRVPLFPCSWKSPQSWLLVRLAMYLYLSFRAAKKSWDDRFSLDSSSMSSAWPLEEVIDACSDWESLDIEILHSVPKQKGSKDHYREQGMKRMIKSFGFDTNMMLPIFQCLQECELDEAAGAVGLDTGQNLSSFLSWDSLNEELLHTYCLRLRELAPFRVEIFVRRINGSATGPVLTSILGIWFELKQSCAVLEPELCQQVVDSISSYLHRGGRLWEQDFNHLLHIAQMLSTHPTYPISIDFESNSESPKSQNPIIDALCTWVSGHSDENPHKKRVLHSTWGVGSVLSTPYIPTPLGCSSEFARLVAAVDVTVTTTLDEPRVRKWKDDVLSRIIGLSGFQMDAFADFVGRLERQEG</sequence>
<protein>
    <recommendedName>
        <fullName evidence="3">DUF6535 domain-containing protein</fullName>
    </recommendedName>
</protein>
<feature type="region of interest" description="Disordered" evidence="1">
    <location>
        <begin position="21"/>
        <end position="40"/>
    </location>
</feature>
<evidence type="ECO:0000259" key="3">
    <source>
        <dbReference type="Pfam" id="PF20153"/>
    </source>
</evidence>
<dbReference type="OrthoDB" id="2756178at2759"/>
<dbReference type="AlphaFoldDB" id="A0A8H5HZ98"/>
<name>A0A8H5HZ98_9AGAR</name>
<comment type="caution">
    <text evidence="4">The sequence shown here is derived from an EMBL/GenBank/DDBJ whole genome shotgun (WGS) entry which is preliminary data.</text>
</comment>
<feature type="transmembrane region" description="Helical" evidence="2">
    <location>
        <begin position="209"/>
        <end position="233"/>
    </location>
</feature>
<gene>
    <name evidence="4" type="ORF">D9757_001572</name>
</gene>